<dbReference type="PANTHER" id="PTHR42759:SF5">
    <property type="entry name" value="METHANOL DEHYDROGENASE REGULATOR"/>
    <property type="match status" value="1"/>
</dbReference>
<feature type="domain" description="AAA+ ATPase" evidence="1">
    <location>
        <begin position="29"/>
        <end position="170"/>
    </location>
</feature>
<dbReference type="PIRSF" id="PIRSF002849">
    <property type="entry name" value="AAA_ATPase_chaperone_MoxR_prd"/>
    <property type="match status" value="1"/>
</dbReference>
<evidence type="ECO:0000313" key="2">
    <source>
        <dbReference type="EMBL" id="PWL01853.1"/>
    </source>
</evidence>
<dbReference type="RefSeq" id="WP_106198520.1">
    <property type="nucleotide sequence ID" value="NZ_JAXEIU010000060.1"/>
</dbReference>
<proteinExistence type="predicted"/>
<protein>
    <submittedName>
        <fullName evidence="2">MoxR-like ATPase</fullName>
    </submittedName>
</protein>
<dbReference type="SUPFAM" id="SSF52540">
    <property type="entry name" value="P-loop containing nucleoside triphosphate hydrolases"/>
    <property type="match status" value="1"/>
</dbReference>
<comment type="caution">
    <text evidence="2">The sequence shown here is derived from an EMBL/GenBank/DDBJ whole genome shotgun (WGS) entry which is preliminary data.</text>
</comment>
<dbReference type="Pfam" id="PF07726">
    <property type="entry name" value="AAA_3"/>
    <property type="match status" value="1"/>
</dbReference>
<name>A0ABX5LM80_9BACT</name>
<keyword evidence="3" id="KW-1185">Reference proteome</keyword>
<dbReference type="InterPro" id="IPR041628">
    <property type="entry name" value="ChlI/MoxR_AAA_lid"/>
</dbReference>
<gene>
    <name evidence="2" type="ORF">B0H50_11018</name>
</gene>
<dbReference type="SMART" id="SM00382">
    <property type="entry name" value="AAA"/>
    <property type="match status" value="1"/>
</dbReference>
<evidence type="ECO:0000313" key="3">
    <source>
        <dbReference type="Proteomes" id="UP000245523"/>
    </source>
</evidence>
<organism evidence="2 3">
    <name type="scientific">Hallerella porci</name>
    <dbReference type="NCBI Taxonomy" id="1945871"/>
    <lineage>
        <taxon>Bacteria</taxon>
        <taxon>Pseudomonadati</taxon>
        <taxon>Fibrobacterota</taxon>
        <taxon>Fibrobacteria</taxon>
        <taxon>Fibrobacterales</taxon>
        <taxon>Fibrobacteraceae</taxon>
        <taxon>Hallerella</taxon>
    </lineage>
</organism>
<dbReference type="Gene3D" id="3.40.50.300">
    <property type="entry name" value="P-loop containing nucleotide triphosphate hydrolases"/>
    <property type="match status" value="1"/>
</dbReference>
<reference evidence="2 3" key="1">
    <citation type="submission" date="2018-05" db="EMBL/GenBank/DDBJ databases">
        <title>Animal gut microbial communities from fecal samples from Wisconsin, USA.</title>
        <authorList>
            <person name="Neumann A."/>
        </authorList>
    </citation>
    <scope>NUCLEOTIDE SEQUENCE [LARGE SCALE GENOMIC DNA]</scope>
    <source>
        <strain evidence="2 3">UWS4</strain>
    </source>
</reference>
<sequence>MIQKLREALNAVILGKAESIDLLLAALFAGGHVLIEDAPGTGKTTLAKALAKVIGADFSRIQFTPDLLPADVTGGAIFRPSTGEFELRKGPVFTEILLADEINRASPRTQSALLEAMEEFQVSIEGKTLKLPALFMVLATENPIEFHGVFPLPEAQMDRFLVRLSLGYPTAETELGILRSHRTETPIEKLQPETTPAEILRIREQVKQIFVEESLENYIVTLVQKTRSHAEIRLPASPRAGLSLLRMAQALAWMDSRNFVKPDDILRAYFPVMAHRIFAKDADEGAVQKILDEIKNQVRIPA</sequence>
<dbReference type="InterPro" id="IPR003593">
    <property type="entry name" value="AAA+_ATPase"/>
</dbReference>
<dbReference type="InterPro" id="IPR027417">
    <property type="entry name" value="P-loop_NTPase"/>
</dbReference>
<dbReference type="InterPro" id="IPR050764">
    <property type="entry name" value="CbbQ/NirQ/NorQ/GpvN"/>
</dbReference>
<dbReference type="InterPro" id="IPR011703">
    <property type="entry name" value="ATPase_AAA-3"/>
</dbReference>
<dbReference type="PANTHER" id="PTHR42759">
    <property type="entry name" value="MOXR FAMILY PROTEIN"/>
    <property type="match status" value="1"/>
</dbReference>
<dbReference type="Gene3D" id="1.10.8.80">
    <property type="entry name" value="Magnesium chelatase subunit I, C-Terminal domain"/>
    <property type="match status" value="1"/>
</dbReference>
<dbReference type="Pfam" id="PF17863">
    <property type="entry name" value="AAA_lid_2"/>
    <property type="match status" value="1"/>
</dbReference>
<evidence type="ECO:0000259" key="1">
    <source>
        <dbReference type="SMART" id="SM00382"/>
    </source>
</evidence>
<dbReference type="Proteomes" id="UP000245523">
    <property type="component" value="Unassembled WGS sequence"/>
</dbReference>
<accession>A0ABX5LM80</accession>
<dbReference type="EMBL" id="QGHD01000010">
    <property type="protein sequence ID" value="PWL01853.1"/>
    <property type="molecule type" value="Genomic_DNA"/>
</dbReference>